<dbReference type="PANTHER" id="PTHR30282">
    <property type="entry name" value="P-AMINOBENZOYL GLUTAMATE TRANSPORTER"/>
    <property type="match status" value="1"/>
</dbReference>
<gene>
    <name evidence="2" type="ORF">DXD79_10470</name>
</gene>
<evidence type="ECO:0000256" key="1">
    <source>
        <dbReference type="SAM" id="Phobius"/>
    </source>
</evidence>
<feature type="transmembrane region" description="Helical" evidence="1">
    <location>
        <begin position="283"/>
        <end position="303"/>
    </location>
</feature>
<reference evidence="2 3" key="1">
    <citation type="submission" date="2018-08" db="EMBL/GenBank/DDBJ databases">
        <title>A genome reference for cultivated species of the human gut microbiota.</title>
        <authorList>
            <person name="Zou Y."/>
            <person name="Xue W."/>
            <person name="Luo G."/>
        </authorList>
    </citation>
    <scope>NUCLEOTIDE SEQUENCE [LARGE SCALE GENOMIC DNA]</scope>
    <source>
        <strain evidence="2 3">TM09-12</strain>
    </source>
</reference>
<feature type="transmembrane region" description="Helical" evidence="1">
    <location>
        <begin position="100"/>
        <end position="120"/>
    </location>
</feature>
<sequence length="529" mass="56737">MYKGESMKNTTKTKKRSWILRFLDKIEVAGNKLPTPLTIFFYLAVAVVIVSGIGSALGWSAAGDMYNSGSGTVEEATVSIVSLFSVKGLQYMLTSAVTNFTSYAPLGFTIVIMLGIGVAESSGYLNGLIRKVVKVTPAALVTPMVVFIGVMTNVAENAGYVVFIPLAAMIFKAYKKHPLAGIAAGFAGVSGGFSANLLIGSADATLSGFSTAAAQTLDPSYTVTPLGNWFFMIVSTILITIVGTYITERVIIPLLGPYKENGDGTLIEASDSISAKEEKALKAANWVFVGIAAFYIICCIPKNSFMRNPETGSLIDGSTLMNAIIPLFTLLFFIPSFVYGKLCGTFKSDKDVVSSFNKAIASISGFVAMAFVAAQFTNYFSYTNIGRVLSFKGAELLKSLNVNSVVLVVCFILVAGFVNLFMASASAKYAIFAPVFVPMFMKMGLSPELTQVAYRIGDSTTNIIAPVIAWIPYILTIMKKYDKDTGWGTLVSSMLPYSMAFLFFWSLLLAVWMIIGLPLGPGAPIFYGV</sequence>
<feature type="transmembrane region" description="Helical" evidence="1">
    <location>
        <begin position="157"/>
        <end position="174"/>
    </location>
</feature>
<keyword evidence="1" id="KW-1133">Transmembrane helix</keyword>
<keyword evidence="1" id="KW-0812">Transmembrane</keyword>
<feature type="transmembrane region" description="Helical" evidence="1">
    <location>
        <begin position="499"/>
        <end position="519"/>
    </location>
</feature>
<feature type="transmembrane region" description="Helical" evidence="1">
    <location>
        <begin position="402"/>
        <end position="422"/>
    </location>
</feature>
<dbReference type="AlphaFoldDB" id="A0A374P8Y0"/>
<accession>A0A374P8Y0</accession>
<dbReference type="PANTHER" id="PTHR30282:SF0">
    <property type="entry name" value="P-AMINOBENZOYL-GLUTAMATE TRANSPORT PROTEIN"/>
    <property type="match status" value="1"/>
</dbReference>
<evidence type="ECO:0000313" key="3">
    <source>
        <dbReference type="Proteomes" id="UP000263014"/>
    </source>
</evidence>
<dbReference type="Pfam" id="PF03806">
    <property type="entry name" value="ABG_transport"/>
    <property type="match status" value="1"/>
</dbReference>
<feature type="transmembrane region" description="Helical" evidence="1">
    <location>
        <begin position="179"/>
        <end position="199"/>
    </location>
</feature>
<name>A0A374P8Y0_9FIRM</name>
<protein>
    <submittedName>
        <fullName evidence="2">AbgT family transporter</fullName>
    </submittedName>
</protein>
<dbReference type="Proteomes" id="UP000263014">
    <property type="component" value="Unassembled WGS sequence"/>
</dbReference>
<dbReference type="InterPro" id="IPR004697">
    <property type="entry name" value="AbgT"/>
</dbReference>
<dbReference type="GO" id="GO:0015558">
    <property type="term" value="F:secondary active p-aminobenzoyl-glutamate transmembrane transporter activity"/>
    <property type="evidence" value="ECO:0007669"/>
    <property type="project" value="InterPro"/>
</dbReference>
<evidence type="ECO:0000313" key="2">
    <source>
        <dbReference type="EMBL" id="RGJ05312.1"/>
    </source>
</evidence>
<comment type="caution">
    <text evidence="2">The sequence shown here is derived from an EMBL/GenBank/DDBJ whole genome shotgun (WGS) entry which is preliminary data.</text>
</comment>
<feature type="transmembrane region" description="Helical" evidence="1">
    <location>
        <begin position="323"/>
        <end position="340"/>
    </location>
</feature>
<feature type="transmembrane region" description="Helical" evidence="1">
    <location>
        <begin position="459"/>
        <end position="478"/>
    </location>
</feature>
<keyword evidence="1" id="KW-0472">Membrane</keyword>
<dbReference type="EMBL" id="QSON01000004">
    <property type="protein sequence ID" value="RGJ05312.1"/>
    <property type="molecule type" value="Genomic_DNA"/>
</dbReference>
<feature type="transmembrane region" description="Helical" evidence="1">
    <location>
        <begin position="360"/>
        <end position="382"/>
    </location>
</feature>
<proteinExistence type="predicted"/>
<feature type="transmembrane region" description="Helical" evidence="1">
    <location>
        <begin position="39"/>
        <end position="62"/>
    </location>
</feature>
<feature type="transmembrane region" description="Helical" evidence="1">
    <location>
        <begin position="226"/>
        <end position="246"/>
    </location>
</feature>
<dbReference type="GO" id="GO:1902604">
    <property type="term" value="P:p-aminobenzoyl-glutamate transmembrane transport"/>
    <property type="evidence" value="ECO:0007669"/>
    <property type="project" value="InterPro"/>
</dbReference>
<organism evidence="2 3">
    <name type="scientific">Hungatella hathewayi</name>
    <dbReference type="NCBI Taxonomy" id="154046"/>
    <lineage>
        <taxon>Bacteria</taxon>
        <taxon>Bacillati</taxon>
        <taxon>Bacillota</taxon>
        <taxon>Clostridia</taxon>
        <taxon>Lachnospirales</taxon>
        <taxon>Lachnospiraceae</taxon>
        <taxon>Hungatella</taxon>
    </lineage>
</organism>